<dbReference type="GO" id="GO:0005829">
    <property type="term" value="C:cytosol"/>
    <property type="evidence" value="ECO:0007669"/>
    <property type="project" value="TreeGrafter"/>
</dbReference>
<proteinExistence type="predicted"/>
<evidence type="ECO:0000256" key="2">
    <source>
        <dbReference type="ARBA" id="ARBA00023125"/>
    </source>
</evidence>
<comment type="caution">
    <text evidence="5">The sequence shown here is derived from an EMBL/GenBank/DDBJ whole genome shotgun (WGS) entry which is preliminary data.</text>
</comment>
<feature type="domain" description="HTH araC/xylS-type" evidence="4">
    <location>
        <begin position="241"/>
        <end position="339"/>
    </location>
</feature>
<dbReference type="PANTHER" id="PTHR47894:SF1">
    <property type="entry name" value="HTH-TYPE TRANSCRIPTIONAL REGULATOR VQSM"/>
    <property type="match status" value="1"/>
</dbReference>
<dbReference type="PRINTS" id="PR00032">
    <property type="entry name" value="HTHARAC"/>
</dbReference>
<dbReference type="PROSITE" id="PS01124">
    <property type="entry name" value="HTH_ARAC_FAMILY_2"/>
    <property type="match status" value="1"/>
</dbReference>
<dbReference type="SMART" id="SM00342">
    <property type="entry name" value="HTH_ARAC"/>
    <property type="match status" value="1"/>
</dbReference>
<dbReference type="InterPro" id="IPR018060">
    <property type="entry name" value="HTH_AraC"/>
</dbReference>
<gene>
    <name evidence="5" type="ORF">I8747_28890</name>
</gene>
<dbReference type="SUPFAM" id="SSF46689">
    <property type="entry name" value="Homeodomain-like"/>
    <property type="match status" value="1"/>
</dbReference>
<organism evidence="5 6">
    <name type="scientific">Pseudomonas chlororaphis subsp. aurantiaca</name>
    <dbReference type="NCBI Taxonomy" id="86192"/>
    <lineage>
        <taxon>Bacteria</taxon>
        <taxon>Pseudomonadati</taxon>
        <taxon>Pseudomonadota</taxon>
        <taxon>Gammaproteobacteria</taxon>
        <taxon>Pseudomonadales</taxon>
        <taxon>Pseudomonadaceae</taxon>
        <taxon>Pseudomonas</taxon>
    </lineage>
</organism>
<evidence type="ECO:0000259" key="4">
    <source>
        <dbReference type="PROSITE" id="PS01124"/>
    </source>
</evidence>
<accession>A0AAJ0ZPW3</accession>
<dbReference type="Pfam" id="PF12625">
    <property type="entry name" value="Arabinose_bd"/>
    <property type="match status" value="1"/>
</dbReference>
<dbReference type="InterPro" id="IPR020449">
    <property type="entry name" value="Tscrpt_reg_AraC-type_HTH"/>
</dbReference>
<dbReference type="InterPro" id="IPR009057">
    <property type="entry name" value="Homeodomain-like_sf"/>
</dbReference>
<dbReference type="Proteomes" id="UP000787568">
    <property type="component" value="Unassembled WGS sequence"/>
</dbReference>
<dbReference type="PANTHER" id="PTHR47894">
    <property type="entry name" value="HTH-TYPE TRANSCRIPTIONAL REGULATOR GADX"/>
    <property type="match status" value="1"/>
</dbReference>
<dbReference type="AlphaFoldDB" id="A0AAJ0ZPW3"/>
<dbReference type="Pfam" id="PF12833">
    <property type="entry name" value="HTH_18"/>
    <property type="match status" value="1"/>
</dbReference>
<dbReference type="GO" id="GO:0000976">
    <property type="term" value="F:transcription cis-regulatory region binding"/>
    <property type="evidence" value="ECO:0007669"/>
    <property type="project" value="TreeGrafter"/>
</dbReference>
<protein>
    <submittedName>
        <fullName evidence="5">AraC family transcriptional regulator ligand-binding domain-containing protein</fullName>
    </submittedName>
</protein>
<keyword evidence="2" id="KW-0238">DNA-binding</keyword>
<evidence type="ECO:0000256" key="3">
    <source>
        <dbReference type="ARBA" id="ARBA00023163"/>
    </source>
</evidence>
<evidence type="ECO:0000313" key="6">
    <source>
        <dbReference type="Proteomes" id="UP000787568"/>
    </source>
</evidence>
<dbReference type="InterPro" id="IPR032687">
    <property type="entry name" value="AraC-type_N"/>
</dbReference>
<reference evidence="5" key="1">
    <citation type="submission" date="2020-12" db="EMBL/GenBank/DDBJ databases">
        <title>Generalized mutagenesis with transposon Tn5. A laboratory procedure for the identification of genes responsible for a bacterial phenotype and its regulation, illustrated with phenazine production in Pseudomonas chlororaphis.</title>
        <authorList>
            <person name="Muzio F."/>
            <person name="Sobrero P."/>
            <person name="Agaras B."/>
            <person name="Valverde C."/>
        </authorList>
    </citation>
    <scope>NUCLEOTIDE SEQUENCE</scope>
    <source>
        <strain evidence="5">SMMP3</strain>
    </source>
</reference>
<name>A0AAJ0ZPW3_9PSED</name>
<dbReference type="Gene3D" id="1.10.10.60">
    <property type="entry name" value="Homeodomain-like"/>
    <property type="match status" value="1"/>
</dbReference>
<sequence length="343" mass="37519">MNMLELLRGPASALLMVDFGRERGFSPAQLLAGSGLSLTRLADPNFELSCTQELRLINNLLNLSGHPQGLGYQVGARYHFSTYGLFGYGLISSATVGDALQLALRFLPLTYAVTRIAYHEQPSLGILTFTEPALADDSLRDFVIERDMAAAAVLLKEIAGSEFSLAGFTLKKKRPVDQAAASAGSILGMRPDYLADSNSLAFDRSLLSRPLPQANAVTVSMCEQMCAQLMERRIPRTGTANLVRQYLNITPLGAPPDLSSMASLINLSERTLKRRLHEEGTSYRHLLEQSRSAAALELLGDPALKLTDIAEKLGYSDLSSFSQTFKRWYGVSPRTYRHASKAT</sequence>
<keyword evidence="3" id="KW-0804">Transcription</keyword>
<evidence type="ECO:0000313" key="5">
    <source>
        <dbReference type="EMBL" id="MBU4636835.1"/>
    </source>
</evidence>
<dbReference type="GO" id="GO:0003700">
    <property type="term" value="F:DNA-binding transcription factor activity"/>
    <property type="evidence" value="ECO:0007669"/>
    <property type="project" value="InterPro"/>
</dbReference>
<evidence type="ECO:0000256" key="1">
    <source>
        <dbReference type="ARBA" id="ARBA00023015"/>
    </source>
</evidence>
<keyword evidence="1" id="KW-0805">Transcription regulation</keyword>
<dbReference type="EMBL" id="JAEEFW010000012">
    <property type="protein sequence ID" value="MBU4636835.1"/>
    <property type="molecule type" value="Genomic_DNA"/>
</dbReference>